<dbReference type="AlphaFoldDB" id="A0A4Q9MX82"/>
<protein>
    <submittedName>
        <fullName evidence="2">Uncharacterized protein</fullName>
    </submittedName>
</protein>
<accession>A0A4Q9MX82</accession>
<gene>
    <name evidence="2" type="ORF">BD311DRAFT_689535</name>
</gene>
<dbReference type="EMBL" id="ML143400">
    <property type="protein sequence ID" value="TBU31342.1"/>
    <property type="molecule type" value="Genomic_DNA"/>
</dbReference>
<reference evidence="2" key="1">
    <citation type="submission" date="2019-01" db="EMBL/GenBank/DDBJ databases">
        <title>Draft genome sequences of three monokaryotic isolates of the white-rot basidiomycete fungus Dichomitus squalens.</title>
        <authorList>
            <consortium name="DOE Joint Genome Institute"/>
            <person name="Lopez S.C."/>
            <person name="Andreopoulos B."/>
            <person name="Pangilinan J."/>
            <person name="Lipzen A."/>
            <person name="Riley R."/>
            <person name="Ahrendt S."/>
            <person name="Ng V."/>
            <person name="Barry K."/>
            <person name="Daum C."/>
            <person name="Grigoriev I.V."/>
            <person name="Hilden K.S."/>
            <person name="Makela M.R."/>
            <person name="de Vries R.P."/>
        </authorList>
    </citation>
    <scope>NUCLEOTIDE SEQUENCE [LARGE SCALE GENOMIC DNA]</scope>
    <source>
        <strain evidence="2">OM18370.1</strain>
    </source>
</reference>
<organism evidence="2">
    <name type="scientific">Dichomitus squalens</name>
    <dbReference type="NCBI Taxonomy" id="114155"/>
    <lineage>
        <taxon>Eukaryota</taxon>
        <taxon>Fungi</taxon>
        <taxon>Dikarya</taxon>
        <taxon>Basidiomycota</taxon>
        <taxon>Agaricomycotina</taxon>
        <taxon>Agaricomycetes</taxon>
        <taxon>Polyporales</taxon>
        <taxon>Polyporaceae</taxon>
        <taxon>Dichomitus</taxon>
    </lineage>
</organism>
<sequence length="811" mass="90632">MLRSALRTHLQAPKLSYRQYARNPRPSSPLSSRPPRKEVYLLKPRSLINIFLKHSPHPSLALITPALTPPLEQGSSDDANSQGDNEWLHIVQAPNLASALDHVDHILSTEAAQSQSPSPASVLPTWVVFSVLSKPPSTAYEAFAATLLALNHPQASHELFPLVHLLSAYWLANFALYAPLHSVVLRLIYAKNEPQSLHVALMLRILAQVKPANELQPMMALLLDVATRRHLDLGVRTYRAILENPATTGYIAKKVEQHMEARGYSPNLSHSHAFVRIYGLAGKRTVAARFWRRIRHGEYYGRKAEYVNDSRSQALLLEGTLRASKKPKQVSLYIKYLLKTTARADPTVRQSDQTPMLPGPSGIPKKVFMAALRVMANNLRIPSRHLLSILRSGLESLGGGTKRLWCYSVVIKGLLKRAEYDEAAGLLGEIWEERDKFSAPETTVAVEALTMAGRPDAAFRLLLSLVPERDIATGTSRLGPGDNGVLLPRTYAPAAKTIDTHAVNSFMVSLLRIGRLDAVFFIWDTMPRLFRVEPDSVSLAIVLKAARYARKNEGALQVAIADFGLGRVLPRKAQAAHEDWTKLGKDEAKTALQALLATDNKRTGTAFWRGERAGAVALRIASEVLTTNWPELRGFTAPFQAVRRNAGEQATSPMSDLLHSFASHPGDDAPVEAAHGHLYHEEQRLYFGIVPEDDMFRAWFDLLAEEDGAAQIPLILTWMRYLKVRPSRDTLATALVHWGEVTFEGPWIQRLRGGESQYIKLLKWVTKWVGRENVPGRNDTQKALMRVKWFRELGQFRAKRVADIAKERFNL</sequence>
<dbReference type="OrthoDB" id="185373at2759"/>
<feature type="compositionally biased region" description="Low complexity" evidence="1">
    <location>
        <begin position="22"/>
        <end position="33"/>
    </location>
</feature>
<name>A0A4Q9MX82_9APHY</name>
<dbReference type="Gene3D" id="1.25.40.10">
    <property type="entry name" value="Tetratricopeptide repeat domain"/>
    <property type="match status" value="1"/>
</dbReference>
<evidence type="ECO:0000313" key="2">
    <source>
        <dbReference type="EMBL" id="TBU31342.1"/>
    </source>
</evidence>
<dbReference type="Proteomes" id="UP000292957">
    <property type="component" value="Unassembled WGS sequence"/>
</dbReference>
<evidence type="ECO:0000256" key="1">
    <source>
        <dbReference type="SAM" id="MobiDB-lite"/>
    </source>
</evidence>
<proteinExistence type="predicted"/>
<dbReference type="InterPro" id="IPR011990">
    <property type="entry name" value="TPR-like_helical_dom_sf"/>
</dbReference>
<feature type="region of interest" description="Disordered" evidence="1">
    <location>
        <begin position="13"/>
        <end position="36"/>
    </location>
</feature>